<dbReference type="WBParaSite" id="BTMF_0001479001-mRNA-1">
    <property type="protein sequence ID" value="BTMF_0001479001-mRNA-1"/>
    <property type="gene ID" value="BTMF_0001479001"/>
</dbReference>
<evidence type="ECO:0000313" key="1">
    <source>
        <dbReference type="EMBL" id="VDO43857.1"/>
    </source>
</evidence>
<dbReference type="AlphaFoldDB" id="A0A0R3R450"/>
<reference evidence="1 2" key="2">
    <citation type="submission" date="2018-11" db="EMBL/GenBank/DDBJ databases">
        <authorList>
            <consortium name="Pathogen Informatics"/>
        </authorList>
    </citation>
    <scope>NUCLEOTIDE SEQUENCE [LARGE SCALE GENOMIC DNA]</scope>
</reference>
<dbReference type="EMBL" id="UZAG01019474">
    <property type="protein sequence ID" value="VDO43857.1"/>
    <property type="molecule type" value="Genomic_DNA"/>
</dbReference>
<sequence>MAHKTLKLFPCIPIYSKVWINSKDYRLVNEWVDEDR</sequence>
<reference evidence="3" key="1">
    <citation type="submission" date="2017-02" db="UniProtKB">
        <authorList>
            <consortium name="WormBaseParasite"/>
        </authorList>
    </citation>
    <scope>IDENTIFICATION</scope>
</reference>
<evidence type="ECO:0000313" key="2">
    <source>
        <dbReference type="Proteomes" id="UP000280834"/>
    </source>
</evidence>
<gene>
    <name evidence="1" type="ORF">BTMF_LOCUS12786</name>
</gene>
<evidence type="ECO:0000313" key="3">
    <source>
        <dbReference type="WBParaSite" id="BTMF_0001479001-mRNA-1"/>
    </source>
</evidence>
<proteinExistence type="predicted"/>
<organism evidence="3">
    <name type="scientific">Brugia timori</name>
    <dbReference type="NCBI Taxonomy" id="42155"/>
    <lineage>
        <taxon>Eukaryota</taxon>
        <taxon>Metazoa</taxon>
        <taxon>Ecdysozoa</taxon>
        <taxon>Nematoda</taxon>
        <taxon>Chromadorea</taxon>
        <taxon>Rhabditida</taxon>
        <taxon>Spirurina</taxon>
        <taxon>Spiruromorpha</taxon>
        <taxon>Filarioidea</taxon>
        <taxon>Onchocercidae</taxon>
        <taxon>Brugia</taxon>
    </lineage>
</organism>
<accession>A0A0R3R450</accession>
<protein>
    <submittedName>
        <fullName evidence="3">Transposase</fullName>
    </submittedName>
</protein>
<name>A0A0R3R450_9BILA</name>
<dbReference type="Proteomes" id="UP000280834">
    <property type="component" value="Unassembled WGS sequence"/>
</dbReference>
<keyword evidence="2" id="KW-1185">Reference proteome</keyword>